<gene>
    <name evidence="2" type="ORF">GBK04_28110</name>
    <name evidence="3" type="ORF">GBK04_28315</name>
</gene>
<dbReference type="EMBL" id="WHLY01000002">
    <property type="protein sequence ID" value="MPR37133.1"/>
    <property type="molecule type" value="Genomic_DNA"/>
</dbReference>
<dbReference type="EMBL" id="WHLY01000002">
    <property type="protein sequence ID" value="MPR37093.1"/>
    <property type="molecule type" value="Genomic_DNA"/>
</dbReference>
<proteinExistence type="predicted"/>
<dbReference type="RefSeq" id="WP_152765634.1">
    <property type="nucleotide sequence ID" value="NZ_WHLY01000002.1"/>
</dbReference>
<evidence type="ECO:0000313" key="4">
    <source>
        <dbReference type="Proteomes" id="UP000479293"/>
    </source>
</evidence>
<sequence>MKNSNEVHFGSMLRRAFDRSDYTQEQAAEKFGVARNNFANYFKKKDLNTVVLRRACEVFGVPMTYFFGFSDALPHSGNYVAENVAGYTAKLTQCLEENTMLKKENGLLTSLVDIYRGKTPTQ</sequence>
<evidence type="ECO:0000259" key="1">
    <source>
        <dbReference type="PROSITE" id="PS50943"/>
    </source>
</evidence>
<dbReference type="InterPro" id="IPR001387">
    <property type="entry name" value="Cro/C1-type_HTH"/>
</dbReference>
<comment type="caution">
    <text evidence="3">The sequence shown here is derived from an EMBL/GenBank/DDBJ whole genome shotgun (WGS) entry which is preliminary data.</text>
</comment>
<accession>A0A7C9FZN1</accession>
<dbReference type="PROSITE" id="PS50943">
    <property type="entry name" value="HTH_CROC1"/>
    <property type="match status" value="1"/>
</dbReference>
<evidence type="ECO:0000313" key="2">
    <source>
        <dbReference type="EMBL" id="MPR37093.1"/>
    </source>
</evidence>
<dbReference type="GO" id="GO:0003677">
    <property type="term" value="F:DNA binding"/>
    <property type="evidence" value="ECO:0007669"/>
    <property type="project" value="InterPro"/>
</dbReference>
<dbReference type="Gene3D" id="1.10.260.40">
    <property type="entry name" value="lambda repressor-like DNA-binding domains"/>
    <property type="match status" value="1"/>
</dbReference>
<keyword evidence="4" id="KW-1185">Reference proteome</keyword>
<protein>
    <recommendedName>
        <fullName evidence="1">HTH cro/C1-type domain-containing protein</fullName>
    </recommendedName>
</protein>
<dbReference type="CDD" id="cd00093">
    <property type="entry name" value="HTH_XRE"/>
    <property type="match status" value="1"/>
</dbReference>
<evidence type="ECO:0000313" key="3">
    <source>
        <dbReference type="EMBL" id="MPR37133.1"/>
    </source>
</evidence>
<dbReference type="Proteomes" id="UP000479293">
    <property type="component" value="Unassembled WGS sequence"/>
</dbReference>
<dbReference type="AlphaFoldDB" id="A0A7C9FZN1"/>
<organism evidence="3 4">
    <name type="scientific">Salmonirosea aquatica</name>
    <dbReference type="NCBI Taxonomy" id="2654236"/>
    <lineage>
        <taxon>Bacteria</taxon>
        <taxon>Pseudomonadati</taxon>
        <taxon>Bacteroidota</taxon>
        <taxon>Cytophagia</taxon>
        <taxon>Cytophagales</taxon>
        <taxon>Spirosomataceae</taxon>
        <taxon>Salmonirosea</taxon>
    </lineage>
</organism>
<dbReference type="SMART" id="SM00530">
    <property type="entry name" value="HTH_XRE"/>
    <property type="match status" value="1"/>
</dbReference>
<dbReference type="SUPFAM" id="SSF47413">
    <property type="entry name" value="lambda repressor-like DNA-binding domains"/>
    <property type="match status" value="1"/>
</dbReference>
<reference evidence="3 4" key="1">
    <citation type="submission" date="2019-10" db="EMBL/GenBank/DDBJ databases">
        <title>Draft Genome Sequence of Cytophagaceae sp. SJW1-29.</title>
        <authorList>
            <person name="Choi A."/>
        </authorList>
    </citation>
    <scope>NUCLEOTIDE SEQUENCE [LARGE SCALE GENOMIC DNA]</scope>
    <source>
        <strain evidence="3 4">SJW1-29</strain>
    </source>
</reference>
<dbReference type="InterPro" id="IPR010982">
    <property type="entry name" value="Lambda_DNA-bd_dom_sf"/>
</dbReference>
<name>A0A7C9FZN1_9BACT</name>
<feature type="domain" description="HTH cro/C1-type" evidence="1">
    <location>
        <begin position="13"/>
        <end position="66"/>
    </location>
</feature>